<evidence type="ECO:0000313" key="2">
    <source>
        <dbReference type="EMBL" id="EFX78286.1"/>
    </source>
</evidence>
<name>E9GQR2_DAPPU</name>
<feature type="region of interest" description="Disordered" evidence="1">
    <location>
        <begin position="76"/>
        <end position="131"/>
    </location>
</feature>
<proteinExistence type="predicted"/>
<dbReference type="HOGENOM" id="CLU_1483447_0_0_1"/>
<dbReference type="AlphaFoldDB" id="E9GQR2"/>
<gene>
    <name evidence="2" type="ORF">DAPPUDRAFT_246521</name>
</gene>
<accession>E9GQR2</accession>
<protein>
    <submittedName>
        <fullName evidence="2">Uncharacterized protein</fullName>
    </submittedName>
</protein>
<sequence length="182" mass="20697">MKGSHLNFSFQFCEFDDTQLVLLSNIKIIKEFLGVLSSRSGVLLLGTGVLLTDRPVQTLKAVFYVLIVSSLHHARDNQDQQRLDQEKEKNGEAKNDDTHSNPQQRKPAEGKAHPPPATTTCKRKGTPIPRNFNLQTERAVRLSFTFEGHGDHYIKRVMQWCRGWVRTGRVSSFSSSYNNRKA</sequence>
<dbReference type="KEGG" id="dpx:DAPPUDRAFT_246521"/>
<dbReference type="InParanoid" id="E9GQR2"/>
<reference evidence="2 3" key="1">
    <citation type="journal article" date="2011" name="Science">
        <title>The ecoresponsive genome of Daphnia pulex.</title>
        <authorList>
            <person name="Colbourne J.K."/>
            <person name="Pfrender M.E."/>
            <person name="Gilbert D."/>
            <person name="Thomas W.K."/>
            <person name="Tucker A."/>
            <person name="Oakley T.H."/>
            <person name="Tokishita S."/>
            <person name="Aerts A."/>
            <person name="Arnold G.J."/>
            <person name="Basu M.K."/>
            <person name="Bauer D.J."/>
            <person name="Caceres C.E."/>
            <person name="Carmel L."/>
            <person name="Casola C."/>
            <person name="Choi J.H."/>
            <person name="Detter J.C."/>
            <person name="Dong Q."/>
            <person name="Dusheyko S."/>
            <person name="Eads B.D."/>
            <person name="Frohlich T."/>
            <person name="Geiler-Samerotte K.A."/>
            <person name="Gerlach D."/>
            <person name="Hatcher P."/>
            <person name="Jogdeo S."/>
            <person name="Krijgsveld J."/>
            <person name="Kriventseva E.V."/>
            <person name="Kultz D."/>
            <person name="Laforsch C."/>
            <person name="Lindquist E."/>
            <person name="Lopez J."/>
            <person name="Manak J.R."/>
            <person name="Muller J."/>
            <person name="Pangilinan J."/>
            <person name="Patwardhan R.P."/>
            <person name="Pitluck S."/>
            <person name="Pritham E.J."/>
            <person name="Rechtsteiner A."/>
            <person name="Rho M."/>
            <person name="Rogozin I.B."/>
            <person name="Sakarya O."/>
            <person name="Salamov A."/>
            <person name="Schaack S."/>
            <person name="Shapiro H."/>
            <person name="Shiga Y."/>
            <person name="Skalitzky C."/>
            <person name="Smith Z."/>
            <person name="Souvorov A."/>
            <person name="Sung W."/>
            <person name="Tang Z."/>
            <person name="Tsuchiya D."/>
            <person name="Tu H."/>
            <person name="Vos H."/>
            <person name="Wang M."/>
            <person name="Wolf Y.I."/>
            <person name="Yamagata H."/>
            <person name="Yamada T."/>
            <person name="Ye Y."/>
            <person name="Shaw J.R."/>
            <person name="Andrews J."/>
            <person name="Crease T.J."/>
            <person name="Tang H."/>
            <person name="Lucas S.M."/>
            <person name="Robertson H.M."/>
            <person name="Bork P."/>
            <person name="Koonin E.V."/>
            <person name="Zdobnov E.M."/>
            <person name="Grigoriev I.V."/>
            <person name="Lynch M."/>
            <person name="Boore J.L."/>
        </authorList>
    </citation>
    <scope>NUCLEOTIDE SEQUENCE [LARGE SCALE GENOMIC DNA]</scope>
</reference>
<dbReference type="PhylomeDB" id="E9GQR2"/>
<evidence type="ECO:0000313" key="3">
    <source>
        <dbReference type="Proteomes" id="UP000000305"/>
    </source>
</evidence>
<evidence type="ECO:0000256" key="1">
    <source>
        <dbReference type="SAM" id="MobiDB-lite"/>
    </source>
</evidence>
<dbReference type="Proteomes" id="UP000000305">
    <property type="component" value="Unassembled WGS sequence"/>
</dbReference>
<feature type="compositionally biased region" description="Basic and acidic residues" evidence="1">
    <location>
        <begin position="76"/>
        <end position="99"/>
    </location>
</feature>
<organism evidence="2 3">
    <name type="scientific">Daphnia pulex</name>
    <name type="common">Water flea</name>
    <dbReference type="NCBI Taxonomy" id="6669"/>
    <lineage>
        <taxon>Eukaryota</taxon>
        <taxon>Metazoa</taxon>
        <taxon>Ecdysozoa</taxon>
        <taxon>Arthropoda</taxon>
        <taxon>Crustacea</taxon>
        <taxon>Branchiopoda</taxon>
        <taxon>Diplostraca</taxon>
        <taxon>Cladocera</taxon>
        <taxon>Anomopoda</taxon>
        <taxon>Daphniidae</taxon>
        <taxon>Daphnia</taxon>
    </lineage>
</organism>
<keyword evidence="3" id="KW-1185">Reference proteome</keyword>
<dbReference type="EMBL" id="GL732558">
    <property type="protein sequence ID" value="EFX78286.1"/>
    <property type="molecule type" value="Genomic_DNA"/>
</dbReference>